<evidence type="ECO:0000313" key="9">
    <source>
        <dbReference type="EMBL" id="MCL1630831.1"/>
    </source>
</evidence>
<protein>
    <recommendedName>
        <fullName evidence="2">Pyrrolidone-carboxylate peptidase</fullName>
    </recommendedName>
    <alternativeName>
        <fullName evidence="7">5-oxoprolyl-peptidase</fullName>
    </alternativeName>
    <alternativeName>
        <fullName evidence="8">Pyroglutamyl-peptidase I</fullName>
    </alternativeName>
</protein>
<evidence type="ECO:0000256" key="8">
    <source>
        <dbReference type="ARBA" id="ARBA00031559"/>
    </source>
</evidence>
<dbReference type="InterPro" id="IPR036440">
    <property type="entry name" value="Peptidase_C15-like_sf"/>
</dbReference>
<dbReference type="CDD" id="cd00501">
    <property type="entry name" value="Peptidase_C15"/>
    <property type="match status" value="1"/>
</dbReference>
<dbReference type="RefSeq" id="WP_249097013.1">
    <property type="nucleotide sequence ID" value="NZ_JAMAST010000002.1"/>
</dbReference>
<dbReference type="PRINTS" id="PR00706">
    <property type="entry name" value="PYROGLUPTASE"/>
</dbReference>
<dbReference type="EMBL" id="JAMAST010000002">
    <property type="protein sequence ID" value="MCL1630831.1"/>
    <property type="molecule type" value="Genomic_DNA"/>
</dbReference>
<proteinExistence type="inferred from homology"/>
<dbReference type="PANTHER" id="PTHR23402:SF1">
    <property type="entry name" value="PYROGLUTAMYL-PEPTIDASE I"/>
    <property type="match status" value="1"/>
</dbReference>
<comment type="similarity">
    <text evidence="1">Belongs to the peptidase C15 family.</text>
</comment>
<dbReference type="Gene3D" id="3.40.630.20">
    <property type="entry name" value="Peptidase C15, pyroglutamyl peptidase I-like"/>
    <property type="match status" value="1"/>
</dbReference>
<dbReference type="SUPFAM" id="SSF53182">
    <property type="entry name" value="Pyrrolidone carboxyl peptidase (pyroglutamate aminopeptidase)"/>
    <property type="match status" value="1"/>
</dbReference>
<keyword evidence="4" id="KW-0645">Protease</keyword>
<evidence type="ECO:0000256" key="7">
    <source>
        <dbReference type="ARBA" id="ARBA00030836"/>
    </source>
</evidence>
<gene>
    <name evidence="9" type="primary">pcp</name>
    <name evidence="9" type="ORF">M3N64_02595</name>
</gene>
<keyword evidence="5 9" id="KW-0378">Hydrolase</keyword>
<dbReference type="NCBIfam" id="TIGR00504">
    <property type="entry name" value="pyro_pdase"/>
    <property type="match status" value="1"/>
</dbReference>
<dbReference type="NCBIfam" id="NF009676">
    <property type="entry name" value="PRK13197.1"/>
    <property type="match status" value="1"/>
</dbReference>
<evidence type="ECO:0000313" key="10">
    <source>
        <dbReference type="Proteomes" id="UP001203004"/>
    </source>
</evidence>
<dbReference type="InterPro" id="IPR029762">
    <property type="entry name" value="PGP-I_bact-type"/>
</dbReference>
<name>A0ABT0M7J9_9BACL</name>
<evidence type="ECO:0000256" key="5">
    <source>
        <dbReference type="ARBA" id="ARBA00022801"/>
    </source>
</evidence>
<dbReference type="Pfam" id="PF01470">
    <property type="entry name" value="Peptidase_C15"/>
    <property type="match status" value="1"/>
</dbReference>
<sequence>MRVLLSGFAPFGGSKLNPSWEAVRRLDGIQTADTVDIYATKLPVSYREASERLLASIRVICPDIVIAVGQAGGRDAITPEIYAMNKDDSDKSDNEGTVRINQKILEGGPDRYMTDLPVHEIVAAVQNRNIPSRISEHAGMFVCNDLFYKLMHALELSSRPMIGGFIHVPYLPEQVTDVADTEAPSLSVDQITEALREAAIVSAKVFSEKIADIS</sequence>
<evidence type="ECO:0000256" key="4">
    <source>
        <dbReference type="ARBA" id="ARBA00022670"/>
    </source>
</evidence>
<dbReference type="PANTHER" id="PTHR23402">
    <property type="entry name" value="PROTEASE FAMILY C15 PYROGLUTAMYL-PEPTIDASE I-RELATED"/>
    <property type="match status" value="1"/>
</dbReference>
<dbReference type="GO" id="GO:0016920">
    <property type="term" value="F:pyroglutamyl-peptidase activity"/>
    <property type="evidence" value="ECO:0007669"/>
    <property type="project" value="UniProtKB-EC"/>
</dbReference>
<keyword evidence="6" id="KW-0788">Thiol protease</keyword>
<keyword evidence="10" id="KW-1185">Reference proteome</keyword>
<comment type="caution">
    <text evidence="9">The sequence shown here is derived from an EMBL/GenBank/DDBJ whole genome shotgun (WGS) entry which is preliminary data.</text>
</comment>
<dbReference type="InterPro" id="IPR016125">
    <property type="entry name" value="Peptidase_C15-like"/>
</dbReference>
<accession>A0ABT0M7J9</accession>
<organism evidence="9 10">
    <name type="scientific">Sporolactobacillus mangiferae</name>
    <dbReference type="NCBI Taxonomy" id="2940498"/>
    <lineage>
        <taxon>Bacteria</taxon>
        <taxon>Bacillati</taxon>
        <taxon>Bacillota</taxon>
        <taxon>Bacilli</taxon>
        <taxon>Bacillales</taxon>
        <taxon>Sporolactobacillaceae</taxon>
        <taxon>Sporolactobacillus</taxon>
    </lineage>
</organism>
<keyword evidence="3" id="KW-0963">Cytoplasm</keyword>
<dbReference type="PIRSF" id="PIRSF015592">
    <property type="entry name" value="Prld-crbxl_pptds"/>
    <property type="match status" value="1"/>
</dbReference>
<evidence type="ECO:0000256" key="2">
    <source>
        <dbReference type="ARBA" id="ARBA00019191"/>
    </source>
</evidence>
<dbReference type="InterPro" id="IPR000816">
    <property type="entry name" value="Peptidase_C15"/>
</dbReference>
<evidence type="ECO:0000256" key="1">
    <source>
        <dbReference type="ARBA" id="ARBA00006641"/>
    </source>
</evidence>
<dbReference type="Proteomes" id="UP001203004">
    <property type="component" value="Unassembled WGS sequence"/>
</dbReference>
<evidence type="ECO:0000256" key="6">
    <source>
        <dbReference type="ARBA" id="ARBA00022807"/>
    </source>
</evidence>
<evidence type="ECO:0000256" key="3">
    <source>
        <dbReference type="ARBA" id="ARBA00022490"/>
    </source>
</evidence>
<reference evidence="9 10" key="1">
    <citation type="submission" date="2022-05" db="EMBL/GenBank/DDBJ databases">
        <title>Sporolactobacillus sp nov CPB3-1, isolated from tree bark (Mangifera indica L.).</title>
        <authorList>
            <person name="Phuengjayaem S."/>
            <person name="Tanasupawat S."/>
        </authorList>
    </citation>
    <scope>NUCLEOTIDE SEQUENCE [LARGE SCALE GENOMIC DNA]</scope>
    <source>
        <strain evidence="9 10">CPB3-1</strain>
    </source>
</reference>